<organism evidence="1 2">
    <name type="scientific">Nocardioides panacis</name>
    <dbReference type="NCBI Taxonomy" id="2849501"/>
    <lineage>
        <taxon>Bacteria</taxon>
        <taxon>Bacillati</taxon>
        <taxon>Actinomycetota</taxon>
        <taxon>Actinomycetes</taxon>
        <taxon>Propionibacteriales</taxon>
        <taxon>Nocardioidaceae</taxon>
        <taxon>Nocardioides</taxon>
    </lineage>
</organism>
<dbReference type="RefSeq" id="WP_216937912.1">
    <property type="nucleotide sequence ID" value="NZ_CP077062.1"/>
</dbReference>
<dbReference type="AlphaFoldDB" id="A0A975XYU5"/>
<reference evidence="1" key="1">
    <citation type="submission" date="2021-06" db="EMBL/GenBank/DDBJ databases">
        <title>Complete genome sequence of Nocardioides sp. G188.</title>
        <authorList>
            <person name="Im W.-T."/>
        </authorList>
    </citation>
    <scope>NUCLEOTIDE SEQUENCE</scope>
    <source>
        <strain evidence="1">G188</strain>
    </source>
</reference>
<dbReference type="KEGG" id="nps:KRR39_14465"/>
<evidence type="ECO:0000313" key="2">
    <source>
        <dbReference type="Proteomes" id="UP000683575"/>
    </source>
</evidence>
<protein>
    <submittedName>
        <fullName evidence="1">Uncharacterized protein</fullName>
    </submittedName>
</protein>
<dbReference type="Proteomes" id="UP000683575">
    <property type="component" value="Chromosome"/>
</dbReference>
<name>A0A975XYU5_9ACTN</name>
<evidence type="ECO:0000313" key="1">
    <source>
        <dbReference type="EMBL" id="QWZ06740.1"/>
    </source>
</evidence>
<accession>A0A975XYU5</accession>
<sequence length="185" mass="19358">MRWEERLLDLFDDLEQQAAGLALVERDALVAEQSRSEYAAVALADRLHASVGTRLLLDVGGPGALDGRLVRAGDGWCLLEVGGVEWVVVAAAVRAVRGLVDAGRSPEVRPLTARLGLGSALRGLAGDRAQVLLHRVDGSTARGRLGRVGRDFVEVLVGDEGGDGAAGRGHLEVLPFATLAALRAG</sequence>
<gene>
    <name evidence="1" type="ORF">KRR39_14465</name>
</gene>
<proteinExistence type="predicted"/>
<dbReference type="EMBL" id="CP077062">
    <property type="protein sequence ID" value="QWZ06740.1"/>
    <property type="molecule type" value="Genomic_DNA"/>
</dbReference>
<keyword evidence="2" id="KW-1185">Reference proteome</keyword>